<dbReference type="SUPFAM" id="SSF46689">
    <property type="entry name" value="Homeodomain-like"/>
    <property type="match status" value="1"/>
</dbReference>
<evidence type="ECO:0000256" key="2">
    <source>
        <dbReference type="ARBA" id="ARBA00023125"/>
    </source>
</evidence>
<dbReference type="PATRIC" id="fig|1397.4.peg.481"/>
<accession>A0A0J1LHL0</accession>
<dbReference type="PANTHER" id="PTHR43479">
    <property type="entry name" value="ACREF/ENVCD OPERON REPRESSOR-RELATED"/>
    <property type="match status" value="1"/>
</dbReference>
<keyword evidence="4" id="KW-1133">Transmembrane helix</keyword>
<dbReference type="EMBL" id="LDPH01000001">
    <property type="protein sequence ID" value="KLV28560.1"/>
    <property type="molecule type" value="Genomic_DNA"/>
</dbReference>
<dbReference type="InterPro" id="IPR009057">
    <property type="entry name" value="Homeodomain-like_sf"/>
</dbReference>
<evidence type="ECO:0000256" key="4">
    <source>
        <dbReference type="SAM" id="Phobius"/>
    </source>
</evidence>
<dbReference type="PRINTS" id="PR00455">
    <property type="entry name" value="HTHTETR"/>
</dbReference>
<dbReference type="InterPro" id="IPR050624">
    <property type="entry name" value="HTH-type_Tx_Regulator"/>
</dbReference>
<proteinExistence type="predicted"/>
<protein>
    <submittedName>
        <fullName evidence="6">TetR family transcriptional regulator</fullName>
    </submittedName>
</protein>
<dbReference type="PROSITE" id="PS50977">
    <property type="entry name" value="HTH_TETR_2"/>
    <property type="match status" value="1"/>
</dbReference>
<dbReference type="Pfam" id="PF00440">
    <property type="entry name" value="TetR_N"/>
    <property type="match status" value="1"/>
</dbReference>
<dbReference type="Proteomes" id="UP000036045">
    <property type="component" value="Unassembled WGS sequence"/>
</dbReference>
<dbReference type="OrthoDB" id="509229at2"/>
<evidence type="ECO:0000313" key="6">
    <source>
        <dbReference type="EMBL" id="KLV28560.1"/>
    </source>
</evidence>
<feature type="DNA-binding region" description="H-T-H motif" evidence="3">
    <location>
        <begin position="23"/>
        <end position="42"/>
    </location>
</feature>
<gene>
    <name evidence="6" type="ORF">ABW02_02155</name>
</gene>
<reference evidence="6 7" key="1">
    <citation type="submission" date="2015-05" db="EMBL/GenBank/DDBJ databases">
        <title>Whole genome sequence and identification of bacterial endophytes from Costus igneus.</title>
        <authorList>
            <person name="Lee Y.P."/>
            <person name="Gan H.M."/>
            <person name="Eng W."/>
            <person name="Wheatley M.S."/>
            <person name="Caraballo A."/>
            <person name="Polter S."/>
            <person name="Savka M.A."/>
            <person name="Hudson A.O."/>
        </authorList>
    </citation>
    <scope>NUCLEOTIDE SEQUENCE [LARGE SCALE GENOMIC DNA]</scope>
    <source>
        <strain evidence="6 7">RIT379</strain>
    </source>
</reference>
<evidence type="ECO:0000259" key="5">
    <source>
        <dbReference type="PROSITE" id="PS50977"/>
    </source>
</evidence>
<keyword evidence="4" id="KW-0812">Transmembrane</keyword>
<keyword evidence="2 3" id="KW-0238">DNA-binding</keyword>
<dbReference type="PANTHER" id="PTHR43479:SF11">
    <property type="entry name" value="ACREF_ENVCD OPERON REPRESSOR-RELATED"/>
    <property type="match status" value="1"/>
</dbReference>
<evidence type="ECO:0000313" key="7">
    <source>
        <dbReference type="Proteomes" id="UP000036045"/>
    </source>
</evidence>
<feature type="domain" description="HTH tetR-type" evidence="5">
    <location>
        <begin position="1"/>
        <end position="60"/>
    </location>
</feature>
<dbReference type="RefSeq" id="WP_047940254.1">
    <property type="nucleotide sequence ID" value="NZ_JAMAUJ010000001.1"/>
</dbReference>
<evidence type="ECO:0000256" key="3">
    <source>
        <dbReference type="PROSITE-ProRule" id="PRU00335"/>
    </source>
</evidence>
<feature type="transmembrane region" description="Helical" evidence="4">
    <location>
        <begin position="151"/>
        <end position="169"/>
    </location>
</feature>
<name>A0A0J1LHL0_NIACI</name>
<keyword evidence="7" id="KW-1185">Reference proteome</keyword>
<keyword evidence="4" id="KW-0472">Membrane</keyword>
<dbReference type="Gene3D" id="1.10.10.60">
    <property type="entry name" value="Homeodomain-like"/>
    <property type="match status" value="1"/>
</dbReference>
<dbReference type="GO" id="GO:0003677">
    <property type="term" value="F:DNA binding"/>
    <property type="evidence" value="ECO:0007669"/>
    <property type="project" value="UniProtKB-UniRule"/>
</dbReference>
<dbReference type="AlphaFoldDB" id="A0A0J1LHL0"/>
<comment type="caution">
    <text evidence="6">The sequence shown here is derived from an EMBL/GenBank/DDBJ whole genome shotgun (WGS) entry which is preliminary data.</text>
</comment>
<organism evidence="6 7">
    <name type="scientific">Niallia circulans</name>
    <name type="common">Bacillus circulans</name>
    <dbReference type="NCBI Taxonomy" id="1397"/>
    <lineage>
        <taxon>Bacteria</taxon>
        <taxon>Bacillati</taxon>
        <taxon>Bacillota</taxon>
        <taxon>Bacilli</taxon>
        <taxon>Bacillales</taxon>
        <taxon>Bacillaceae</taxon>
        <taxon>Niallia</taxon>
    </lineage>
</organism>
<evidence type="ECO:0000256" key="1">
    <source>
        <dbReference type="ARBA" id="ARBA00022491"/>
    </source>
</evidence>
<sequence>MKKEEIKKAAIKFFLQNGFEGASLSEIAEEAGIKKASIYSHFKGKDELFLEVLREAKAEEITRKAYYFEKEDSHNPETFLYEYLLYTKELFQENEMLKFWLRMGFFPPLHLYDVIQKEVFEAEQFQEELIAQKSSKWIEHSQIYVKDTNTFNLAFTGIIMAIMVEIVYFNSEKRVDDKLEALWEVFWKGVSS</sequence>
<keyword evidence="1" id="KW-0678">Repressor</keyword>
<dbReference type="Gene3D" id="1.10.357.10">
    <property type="entry name" value="Tetracycline Repressor, domain 2"/>
    <property type="match status" value="1"/>
</dbReference>
<dbReference type="InterPro" id="IPR001647">
    <property type="entry name" value="HTH_TetR"/>
</dbReference>